<dbReference type="KEGG" id="rti:DC20_10100"/>
<dbReference type="Proteomes" id="UP000061382">
    <property type="component" value="Chromosome"/>
</dbReference>
<dbReference type="STRING" id="512763.DC20_10100"/>
<protein>
    <submittedName>
        <fullName evidence="1">Uncharacterized protein</fullName>
    </submittedName>
</protein>
<sequence>MQGVWQKSNLGIYKPLERSIFNKMAKETQACFVFFNGILHYINRTNNLERRIYESNPGF</sequence>
<keyword evidence="2" id="KW-1185">Reference proteome</keyword>
<dbReference type="AlphaFoldDB" id="A0A0N7HWH5"/>
<evidence type="ECO:0000313" key="2">
    <source>
        <dbReference type="Proteomes" id="UP000061382"/>
    </source>
</evidence>
<evidence type="ECO:0000313" key="1">
    <source>
        <dbReference type="EMBL" id="ALI99264.1"/>
    </source>
</evidence>
<name>A0A0N7HWH5_9BACT</name>
<dbReference type="EMBL" id="CP012643">
    <property type="protein sequence ID" value="ALI99264.1"/>
    <property type="molecule type" value="Genomic_DNA"/>
</dbReference>
<reference evidence="1 2" key="1">
    <citation type="submission" date="2015-08" db="EMBL/GenBank/DDBJ databases">
        <title>Complete genome sequence of Rufibacter tibetensis strain 1351t, a radiation-resistant bacterium from tibet plateau.</title>
        <authorList>
            <person name="Dai J."/>
        </authorList>
    </citation>
    <scope>NUCLEOTIDE SEQUENCE [LARGE SCALE GENOMIC DNA]</scope>
    <source>
        <strain evidence="1 2">1351</strain>
    </source>
</reference>
<gene>
    <name evidence="1" type="ORF">DC20_10100</name>
</gene>
<accession>A0A0N7HWH5</accession>
<organism evidence="1 2">
    <name type="scientific">Rufibacter tibetensis</name>
    <dbReference type="NCBI Taxonomy" id="512763"/>
    <lineage>
        <taxon>Bacteria</taxon>
        <taxon>Pseudomonadati</taxon>
        <taxon>Bacteroidota</taxon>
        <taxon>Cytophagia</taxon>
        <taxon>Cytophagales</taxon>
        <taxon>Hymenobacteraceae</taxon>
        <taxon>Rufibacter</taxon>
    </lineage>
</organism>
<proteinExistence type="predicted"/>